<gene>
    <name evidence="20 22" type="primary">glmU</name>
    <name evidence="22" type="ORF">MOMUL_05620</name>
</gene>
<comment type="catalytic activity">
    <reaction evidence="18 20">
        <text>N-acetyl-alpha-D-glucosamine 1-phosphate + UTP + H(+) = UDP-N-acetyl-alpha-D-glucosamine + diphosphate</text>
        <dbReference type="Rhea" id="RHEA:13509"/>
        <dbReference type="ChEBI" id="CHEBI:15378"/>
        <dbReference type="ChEBI" id="CHEBI:33019"/>
        <dbReference type="ChEBI" id="CHEBI:46398"/>
        <dbReference type="ChEBI" id="CHEBI:57705"/>
        <dbReference type="ChEBI" id="CHEBI:57776"/>
        <dbReference type="EC" id="2.7.7.23"/>
    </reaction>
</comment>
<dbReference type="InterPro" id="IPR001451">
    <property type="entry name" value="Hexapep"/>
</dbReference>
<dbReference type="CDD" id="cd03353">
    <property type="entry name" value="LbH_GlmU_C"/>
    <property type="match status" value="1"/>
</dbReference>
<dbReference type="GO" id="GO:0071555">
    <property type="term" value="P:cell wall organization"/>
    <property type="evidence" value="ECO:0007669"/>
    <property type="project" value="UniProtKB-KW"/>
</dbReference>
<proteinExistence type="inferred from homology"/>
<evidence type="ECO:0000256" key="5">
    <source>
        <dbReference type="ARBA" id="ARBA00007947"/>
    </source>
</evidence>
<comment type="similarity">
    <text evidence="4 20">In the C-terminal section; belongs to the transferase hexapeptide repeat family.</text>
</comment>
<dbReference type="GO" id="GO:0000902">
    <property type="term" value="P:cell morphogenesis"/>
    <property type="evidence" value="ECO:0007669"/>
    <property type="project" value="UniProtKB-UniRule"/>
</dbReference>
<feature type="binding site" evidence="20">
    <location>
        <begin position="385"/>
        <end position="386"/>
    </location>
    <ligand>
        <name>acetyl-CoA</name>
        <dbReference type="ChEBI" id="CHEBI:57288"/>
    </ligand>
</feature>
<comment type="caution">
    <text evidence="20">Lacks conserved residue(s) required for the propagation of feature annotation.</text>
</comment>
<feature type="region of interest" description="N-acetyltransferase" evidence="20">
    <location>
        <begin position="251"/>
        <end position="459"/>
    </location>
</feature>
<dbReference type="HAMAP" id="MF_01631">
    <property type="entry name" value="GlmU"/>
    <property type="match status" value="1"/>
</dbReference>
<dbReference type="Gene3D" id="3.90.550.10">
    <property type="entry name" value="Spore Coat Polysaccharide Biosynthesis Protein SpsA, Chain A"/>
    <property type="match status" value="1"/>
</dbReference>
<feature type="binding site" evidence="20">
    <location>
        <position position="422"/>
    </location>
    <ligand>
        <name>acetyl-CoA</name>
        <dbReference type="ChEBI" id="CHEBI:57288"/>
    </ligand>
</feature>
<comment type="pathway">
    <text evidence="3 20">Nucleotide-sugar biosynthesis; UDP-N-acetyl-alpha-D-glucosamine biosynthesis; UDP-N-acetyl-alpha-D-glucosamine from N-acetyl-alpha-D-glucosamine 1-phosphate: step 1/1.</text>
</comment>
<feature type="binding site" evidence="20">
    <location>
        <position position="376"/>
    </location>
    <ligand>
        <name>UDP-N-acetyl-alpha-D-glucosamine</name>
        <dbReference type="ChEBI" id="CHEBI:57705"/>
    </ligand>
</feature>
<evidence type="ECO:0000256" key="13">
    <source>
        <dbReference type="ARBA" id="ARBA00022984"/>
    </source>
</evidence>
<feature type="binding site" evidence="20">
    <location>
        <position position="350"/>
    </location>
    <ligand>
        <name>UDP-N-acetyl-alpha-D-glucosamine</name>
        <dbReference type="ChEBI" id="CHEBI:57705"/>
    </ligand>
</feature>
<dbReference type="Pfam" id="PF00483">
    <property type="entry name" value="NTP_transferase"/>
    <property type="match status" value="1"/>
</dbReference>
<dbReference type="PANTHER" id="PTHR43584:SF3">
    <property type="entry name" value="BIFUNCTIONAL PROTEIN GLMU"/>
    <property type="match status" value="1"/>
</dbReference>
<evidence type="ECO:0000256" key="16">
    <source>
        <dbReference type="ARBA" id="ARBA00023316"/>
    </source>
</evidence>
<keyword evidence="11 20" id="KW-0460">Magnesium</keyword>
<dbReference type="EC" id="2.3.1.157" evidence="20"/>
<dbReference type="GO" id="GO:0005737">
    <property type="term" value="C:cytoplasm"/>
    <property type="evidence" value="ECO:0007669"/>
    <property type="project" value="UniProtKB-SubCell"/>
</dbReference>
<comment type="function">
    <text evidence="19 20">Catalyzes the last two sequential reactions in the de novo biosynthetic pathway for UDP-N-acetylglucosamine (UDP-GlcNAc). The C-terminal domain catalyzes the transfer of acetyl group from acetyl coenzyme A to glucosamine-1-phosphate (GlcN-1-P) to produce N-acetylglucosamine-1-phosphate (GlcNAc-1-P), which is converted into UDP-GlcNAc by the transfer of uridine 5-monophosphate (from uridine 5-triphosphate), a reaction catalyzed by the N-terminal domain.</text>
</comment>
<keyword evidence="16 20" id="KW-0961">Cell wall biogenesis/degradation</keyword>
<feature type="binding site" evidence="20">
    <location>
        <position position="379"/>
    </location>
    <ligand>
        <name>acetyl-CoA</name>
        <dbReference type="ChEBI" id="CHEBI:57288"/>
    </ligand>
</feature>
<keyword evidence="13 20" id="KW-0573">Peptidoglycan synthesis</keyword>
<dbReference type="SUPFAM" id="SSF51161">
    <property type="entry name" value="Trimeric LpxA-like enzymes"/>
    <property type="match status" value="1"/>
</dbReference>
<feature type="binding site" evidence="20">
    <location>
        <position position="73"/>
    </location>
    <ligand>
        <name>UDP-N-acetyl-alpha-D-glucosamine</name>
        <dbReference type="ChEBI" id="CHEBI:57705"/>
    </ligand>
</feature>
<feature type="binding site" evidence="20">
    <location>
        <position position="169"/>
    </location>
    <ligand>
        <name>UDP-N-acetyl-alpha-D-glucosamine</name>
        <dbReference type="ChEBI" id="CHEBI:57705"/>
    </ligand>
</feature>
<evidence type="ECO:0000259" key="21">
    <source>
        <dbReference type="Pfam" id="PF00483"/>
    </source>
</evidence>
<evidence type="ECO:0000256" key="2">
    <source>
        <dbReference type="ARBA" id="ARBA00005166"/>
    </source>
</evidence>
<feature type="binding site" evidence="20">
    <location>
        <position position="139"/>
    </location>
    <ligand>
        <name>UDP-N-acetyl-alpha-D-glucosamine</name>
        <dbReference type="ChEBI" id="CHEBI:57705"/>
    </ligand>
</feature>
<dbReference type="GO" id="GO:0006048">
    <property type="term" value="P:UDP-N-acetylglucosamine biosynthetic process"/>
    <property type="evidence" value="ECO:0007669"/>
    <property type="project" value="UniProtKB-UniPathway"/>
</dbReference>
<dbReference type="GO" id="GO:0000287">
    <property type="term" value="F:magnesium ion binding"/>
    <property type="evidence" value="ECO:0007669"/>
    <property type="project" value="UniProtKB-UniRule"/>
</dbReference>
<feature type="binding site" evidence="20">
    <location>
        <position position="439"/>
    </location>
    <ligand>
        <name>acetyl-CoA</name>
        <dbReference type="ChEBI" id="CHEBI:57288"/>
    </ligand>
</feature>
<dbReference type="GO" id="GO:0019134">
    <property type="term" value="F:glucosamine-1-phosphate N-acetyltransferase activity"/>
    <property type="evidence" value="ECO:0007669"/>
    <property type="project" value="UniProtKB-UniRule"/>
</dbReference>
<evidence type="ECO:0000256" key="6">
    <source>
        <dbReference type="ARBA" id="ARBA00022490"/>
    </source>
</evidence>
<organism evidence="22 23">
    <name type="scientific">Moorella mulderi DSM 14980</name>
    <dbReference type="NCBI Taxonomy" id="1122241"/>
    <lineage>
        <taxon>Bacteria</taxon>
        <taxon>Bacillati</taxon>
        <taxon>Bacillota</taxon>
        <taxon>Clostridia</taxon>
        <taxon>Neomoorellales</taxon>
        <taxon>Neomoorellaceae</taxon>
        <taxon>Neomoorella</taxon>
    </lineage>
</organism>
<dbReference type="AlphaFoldDB" id="A0A151B1U5"/>
<feature type="binding site" evidence="20">
    <location>
        <position position="404"/>
    </location>
    <ligand>
        <name>acetyl-CoA</name>
        <dbReference type="ChEBI" id="CHEBI:57288"/>
    </ligand>
</feature>
<evidence type="ECO:0000256" key="8">
    <source>
        <dbReference type="ARBA" id="ARBA00022695"/>
    </source>
</evidence>
<keyword evidence="15 20" id="KW-0012">Acyltransferase</keyword>
<keyword evidence="12 20" id="KW-0133">Cell shape</keyword>
<dbReference type="InterPro" id="IPR018357">
    <property type="entry name" value="Hexapep_transf_CS"/>
</dbReference>
<keyword evidence="23" id="KW-1185">Reference proteome</keyword>
<feature type="region of interest" description="Pyrophosphorylase" evidence="20">
    <location>
        <begin position="1"/>
        <end position="229"/>
    </location>
</feature>
<dbReference type="GO" id="GO:0008360">
    <property type="term" value="P:regulation of cell shape"/>
    <property type="evidence" value="ECO:0007669"/>
    <property type="project" value="UniProtKB-KW"/>
</dbReference>
<dbReference type="InterPro" id="IPR005835">
    <property type="entry name" value="NTP_transferase_dom"/>
</dbReference>
<reference evidence="22 23" key="1">
    <citation type="submission" date="2016-02" db="EMBL/GenBank/DDBJ databases">
        <title>Genome sequence of Moorella mulderi DSM 14980.</title>
        <authorList>
            <person name="Poehlein A."/>
            <person name="Daniel R."/>
        </authorList>
    </citation>
    <scope>NUCLEOTIDE SEQUENCE [LARGE SCALE GENOMIC DNA]</scope>
    <source>
        <strain evidence="22 23">DSM 14980</strain>
    </source>
</reference>
<dbReference type="GO" id="GO:0009245">
    <property type="term" value="P:lipid A biosynthetic process"/>
    <property type="evidence" value="ECO:0007669"/>
    <property type="project" value="UniProtKB-UniRule"/>
</dbReference>
<feature type="binding site" evidence="20">
    <location>
        <begin position="78"/>
        <end position="79"/>
    </location>
    <ligand>
        <name>UDP-N-acetyl-alpha-D-glucosamine</name>
        <dbReference type="ChEBI" id="CHEBI:57705"/>
    </ligand>
</feature>
<feature type="binding site" evidence="20">
    <location>
        <position position="23"/>
    </location>
    <ligand>
        <name>UDP-N-acetyl-alpha-D-glucosamine</name>
        <dbReference type="ChEBI" id="CHEBI:57705"/>
    </ligand>
</feature>
<dbReference type="NCBIfam" id="NF010934">
    <property type="entry name" value="PRK14354.1"/>
    <property type="match status" value="1"/>
</dbReference>
<evidence type="ECO:0000256" key="9">
    <source>
        <dbReference type="ARBA" id="ARBA00022723"/>
    </source>
</evidence>
<dbReference type="InterPro" id="IPR011004">
    <property type="entry name" value="Trimer_LpxA-like_sf"/>
</dbReference>
<name>A0A151B1U5_9FIRM</name>
<dbReference type="PROSITE" id="PS00101">
    <property type="entry name" value="HEXAPEP_TRANSFERASES"/>
    <property type="match status" value="1"/>
</dbReference>
<evidence type="ECO:0000256" key="11">
    <source>
        <dbReference type="ARBA" id="ARBA00022842"/>
    </source>
</evidence>
<evidence type="ECO:0000313" key="23">
    <source>
        <dbReference type="Proteomes" id="UP000075670"/>
    </source>
</evidence>
<dbReference type="UniPathway" id="UPA00113">
    <property type="reaction ID" value="UER00532"/>
</dbReference>
<comment type="pathway">
    <text evidence="2 20">Nucleotide-sugar biosynthesis; UDP-N-acetyl-alpha-D-glucosamine biosynthesis; N-acetyl-alpha-D-glucosamine 1-phosphate from alpha-D-glucosamine 6-phosphate (route II): step 2/2.</text>
</comment>
<dbReference type="UniPathway" id="UPA00973"/>
<feature type="binding site" evidence="20">
    <location>
        <position position="227"/>
    </location>
    <ligand>
        <name>UDP-N-acetyl-alpha-D-glucosamine</name>
        <dbReference type="ChEBI" id="CHEBI:57705"/>
    </ligand>
</feature>
<feature type="region of interest" description="Linker" evidence="20">
    <location>
        <begin position="230"/>
        <end position="250"/>
    </location>
</feature>
<dbReference type="SUPFAM" id="SSF53448">
    <property type="entry name" value="Nucleotide-diphospho-sugar transferases"/>
    <property type="match status" value="1"/>
</dbReference>
<dbReference type="GO" id="GO:0016020">
    <property type="term" value="C:membrane"/>
    <property type="evidence" value="ECO:0007669"/>
    <property type="project" value="GOC"/>
</dbReference>
<evidence type="ECO:0000256" key="18">
    <source>
        <dbReference type="ARBA" id="ARBA00048493"/>
    </source>
</evidence>
<dbReference type="Proteomes" id="UP000075670">
    <property type="component" value="Unassembled WGS sequence"/>
</dbReference>
<evidence type="ECO:0000256" key="14">
    <source>
        <dbReference type="ARBA" id="ARBA00023268"/>
    </source>
</evidence>
<comment type="similarity">
    <text evidence="5 20">In the N-terminal section; belongs to the N-acetylglucosamine-1-phosphate uridyltransferase family.</text>
</comment>
<comment type="cofactor">
    <cofactor evidence="20">
        <name>Mg(2+)</name>
        <dbReference type="ChEBI" id="CHEBI:18420"/>
    </cofactor>
    <text evidence="20">Binds 1 Mg(2+) ion per subunit.</text>
</comment>
<comment type="subunit">
    <text evidence="20">Homotrimer.</text>
</comment>
<dbReference type="InterPro" id="IPR038009">
    <property type="entry name" value="GlmU_C_LbH"/>
</dbReference>
<feature type="binding site" evidence="20">
    <location>
        <position position="332"/>
    </location>
    <ligand>
        <name>UDP-N-acetyl-alpha-D-glucosamine</name>
        <dbReference type="ChEBI" id="CHEBI:57705"/>
    </ligand>
</feature>
<evidence type="ECO:0000256" key="12">
    <source>
        <dbReference type="ARBA" id="ARBA00022960"/>
    </source>
</evidence>
<evidence type="ECO:0000256" key="17">
    <source>
        <dbReference type="ARBA" id="ARBA00048247"/>
    </source>
</evidence>
<dbReference type="PANTHER" id="PTHR43584">
    <property type="entry name" value="NUCLEOTIDYL TRANSFERASE"/>
    <property type="match status" value="1"/>
</dbReference>
<feature type="active site" description="Proton acceptor" evidence="20">
    <location>
        <position position="362"/>
    </location>
</feature>
<comment type="catalytic activity">
    <reaction evidence="17 20">
        <text>alpha-D-glucosamine 1-phosphate + acetyl-CoA = N-acetyl-alpha-D-glucosamine 1-phosphate + CoA + H(+)</text>
        <dbReference type="Rhea" id="RHEA:13725"/>
        <dbReference type="ChEBI" id="CHEBI:15378"/>
        <dbReference type="ChEBI" id="CHEBI:57287"/>
        <dbReference type="ChEBI" id="CHEBI:57288"/>
        <dbReference type="ChEBI" id="CHEBI:57776"/>
        <dbReference type="ChEBI" id="CHEBI:58516"/>
        <dbReference type="EC" id="2.3.1.157"/>
    </reaction>
</comment>
<dbReference type="Gene3D" id="2.160.10.10">
    <property type="entry name" value="Hexapeptide repeat proteins"/>
    <property type="match status" value="1"/>
</dbReference>
<comment type="pathway">
    <text evidence="20">Bacterial outer membrane biogenesis; LPS lipid A biosynthesis.</text>
</comment>
<keyword evidence="10 20" id="KW-0677">Repeat</keyword>
<accession>A0A151B1U5</accession>
<dbReference type="InterPro" id="IPR005882">
    <property type="entry name" value="Bifunctional_GlmU"/>
</dbReference>
<evidence type="ECO:0000256" key="10">
    <source>
        <dbReference type="ARBA" id="ARBA00022737"/>
    </source>
</evidence>
<dbReference type="EC" id="2.7.7.23" evidence="20"/>
<dbReference type="InterPro" id="IPR029044">
    <property type="entry name" value="Nucleotide-diphossugar_trans"/>
</dbReference>
<feature type="binding site" evidence="20">
    <location>
        <position position="365"/>
    </location>
    <ligand>
        <name>UDP-N-acetyl-alpha-D-glucosamine</name>
        <dbReference type="ChEBI" id="CHEBI:57705"/>
    </ligand>
</feature>
<keyword evidence="6 20" id="KW-0963">Cytoplasm</keyword>
<feature type="binding site" evidence="20">
    <location>
        <position position="102"/>
    </location>
    <ligand>
        <name>Mg(2+)</name>
        <dbReference type="ChEBI" id="CHEBI:18420"/>
    </ligand>
</feature>
<evidence type="ECO:0000256" key="19">
    <source>
        <dbReference type="ARBA" id="ARBA00049628"/>
    </source>
</evidence>
<feature type="binding site" evidence="20">
    <location>
        <position position="227"/>
    </location>
    <ligand>
        <name>Mg(2+)</name>
        <dbReference type="ChEBI" id="CHEBI:18420"/>
    </ligand>
</feature>
<comment type="subcellular location">
    <subcellularLocation>
        <location evidence="1 20">Cytoplasm</location>
    </subcellularLocation>
</comment>
<evidence type="ECO:0000256" key="15">
    <source>
        <dbReference type="ARBA" id="ARBA00023315"/>
    </source>
</evidence>
<evidence type="ECO:0000313" key="22">
    <source>
        <dbReference type="EMBL" id="KYH33846.1"/>
    </source>
</evidence>
<feature type="domain" description="Nucleotidyl transferase" evidence="21">
    <location>
        <begin position="6"/>
        <end position="211"/>
    </location>
</feature>
<comment type="caution">
    <text evidence="22">The sequence shown here is derived from an EMBL/GenBank/DDBJ whole genome shotgun (WGS) entry which is preliminary data.</text>
</comment>
<evidence type="ECO:0000256" key="20">
    <source>
        <dbReference type="HAMAP-Rule" id="MF_01631"/>
    </source>
</evidence>
<keyword evidence="14 20" id="KW-0511">Multifunctional enzyme</keyword>
<keyword evidence="9 20" id="KW-0479">Metal-binding</keyword>
<dbReference type="RefSeq" id="WP_062281158.1">
    <property type="nucleotide sequence ID" value="NZ_LTBC01000001.1"/>
</dbReference>
<dbReference type="OrthoDB" id="9775031at2"/>
<protein>
    <recommendedName>
        <fullName evidence="20">Bifunctional protein GlmU</fullName>
    </recommendedName>
    <domain>
        <recommendedName>
            <fullName evidence="20">UDP-N-acetylglucosamine pyrophosphorylase</fullName>
            <ecNumber evidence="20">2.7.7.23</ecNumber>
        </recommendedName>
        <alternativeName>
            <fullName evidence="20">N-acetylglucosamine-1-phosphate uridyltransferase</fullName>
        </alternativeName>
    </domain>
    <domain>
        <recommendedName>
            <fullName evidence="20">Glucosamine-1-phosphate N-acetyltransferase</fullName>
            <ecNumber evidence="20">2.3.1.157</ecNumber>
        </recommendedName>
    </domain>
</protein>
<dbReference type="GO" id="GO:0009252">
    <property type="term" value="P:peptidoglycan biosynthetic process"/>
    <property type="evidence" value="ECO:0007669"/>
    <property type="project" value="UniProtKB-UniRule"/>
</dbReference>
<evidence type="ECO:0000256" key="7">
    <source>
        <dbReference type="ARBA" id="ARBA00022679"/>
    </source>
</evidence>
<evidence type="ECO:0000256" key="4">
    <source>
        <dbReference type="ARBA" id="ARBA00007707"/>
    </source>
</evidence>
<dbReference type="PATRIC" id="fig|1122241.3.peg.597"/>
<dbReference type="CDD" id="cd02540">
    <property type="entry name" value="GT2_GlmU_N_bac"/>
    <property type="match status" value="1"/>
</dbReference>
<dbReference type="EMBL" id="LTBC01000001">
    <property type="protein sequence ID" value="KYH33846.1"/>
    <property type="molecule type" value="Genomic_DNA"/>
</dbReference>
<dbReference type="NCBIfam" id="TIGR01173">
    <property type="entry name" value="glmU"/>
    <property type="match status" value="1"/>
</dbReference>
<keyword evidence="8 20" id="KW-0548">Nucleotidyltransferase</keyword>
<dbReference type="Pfam" id="PF00132">
    <property type="entry name" value="Hexapep"/>
    <property type="match status" value="3"/>
</dbReference>
<evidence type="ECO:0000256" key="3">
    <source>
        <dbReference type="ARBA" id="ARBA00005208"/>
    </source>
</evidence>
<dbReference type="InterPro" id="IPR050065">
    <property type="entry name" value="GlmU-like"/>
</dbReference>
<keyword evidence="7 20" id="KW-0808">Transferase</keyword>
<feature type="binding site" evidence="20">
    <location>
        <begin position="9"/>
        <end position="12"/>
    </location>
    <ligand>
        <name>UDP-N-acetyl-alpha-D-glucosamine</name>
        <dbReference type="ChEBI" id="CHEBI:57705"/>
    </ligand>
</feature>
<feature type="binding site" evidence="20">
    <location>
        <position position="154"/>
    </location>
    <ligand>
        <name>UDP-N-acetyl-alpha-D-glucosamine</name>
        <dbReference type="ChEBI" id="CHEBI:57705"/>
    </ligand>
</feature>
<dbReference type="GO" id="GO:0003977">
    <property type="term" value="F:UDP-N-acetylglucosamine diphosphorylase activity"/>
    <property type="evidence" value="ECO:0007669"/>
    <property type="project" value="UniProtKB-UniRule"/>
</dbReference>
<evidence type="ECO:0000256" key="1">
    <source>
        <dbReference type="ARBA" id="ARBA00004496"/>
    </source>
</evidence>
<sequence length="459" mass="48089">MAETVAVILAAGQGKRMHSRLPKVLHRVAGRSLLEHVLAATRQAGIEDNIIVIGHGAEEVRAALGPEQKYALQEQQLGTGHALAQARQAAGEAATVLVLCGDTPLIRPATLSGLLHHHQATGATVTILSARVADPTGYGRIIRDGQGQVKGIVEERDATPAEKAINEINTGIYCFAAAFLWPALARLKPDNDQGEYYLTDVVALAVSQELLVQTLVAGDAEEVLGVNDRAQLAAAGAVWRRRINTALMLDGVTIIDPETTYIDVTVTIGKDTIIYPGTFLEGHTIIGAGCCLGPGTTIRDSQVGDGSTVIHAVVLGSTIGPDCQVGPFAYLRPGTVLEAGVKVGDFVEIKASRIGRGSKVPHLTYLGDATVGTGVNIGAGTITCNYDGRQKWPTIIEDGAFIGSNTNLVAPVRVGAGALVGAGSTITKDVPAGALALARERQVNLPTRGKKDDEKRQEK</sequence>